<name>A0A150IPT7_9EURY</name>
<keyword evidence="1" id="KW-0949">S-adenosyl-L-methionine</keyword>
<dbReference type="SUPFAM" id="SSF118196">
    <property type="entry name" value="YaeB-like"/>
    <property type="match status" value="1"/>
</dbReference>
<feature type="domain" description="TsaA-like" evidence="3">
    <location>
        <begin position="8"/>
        <end position="131"/>
    </location>
</feature>
<gene>
    <name evidence="4" type="ORF">AMQ22_02027</name>
</gene>
<dbReference type="InterPro" id="IPR023368">
    <property type="entry name" value="UPF0066_cons_site"/>
</dbReference>
<dbReference type="PROSITE" id="PS01318">
    <property type="entry name" value="TSAA_1"/>
    <property type="match status" value="1"/>
</dbReference>
<dbReference type="NCBIfam" id="TIGR00104">
    <property type="entry name" value="tRNA_TsaA"/>
    <property type="match status" value="1"/>
</dbReference>
<sequence length="154" mass="17770">MNRKIFNIFSIGFVKRDKDGIFVQINESYRPALKQLDSFSHVIVVWWADKFDNDKNRSILQCAPPYAKDKVTGVFASRSPQRPNPVSITTCKILDVNQEKGLIKIENIDAFDETPVIDLKAYFPVTDRVREPKIPEWLTNWPEWFPDGGIGLED</sequence>
<dbReference type="AlphaFoldDB" id="A0A150IPT7"/>
<dbReference type="PROSITE" id="PS51668">
    <property type="entry name" value="TSAA_2"/>
    <property type="match status" value="1"/>
</dbReference>
<dbReference type="Proteomes" id="UP000075398">
    <property type="component" value="Unassembled WGS sequence"/>
</dbReference>
<proteinExistence type="inferred from homology"/>
<evidence type="ECO:0000256" key="2">
    <source>
        <dbReference type="ARBA" id="ARBA00033753"/>
    </source>
</evidence>
<organism evidence="4 5">
    <name type="scientific">Candidatus Methanofastidiosum methylothiophilum</name>
    <dbReference type="NCBI Taxonomy" id="1705564"/>
    <lineage>
        <taxon>Archaea</taxon>
        <taxon>Methanobacteriati</taxon>
        <taxon>Methanobacteriota</taxon>
        <taxon>Stenosarchaea group</taxon>
        <taxon>Candidatus Methanofastidiosia</taxon>
        <taxon>Candidatus Methanofastidiosales</taxon>
        <taxon>Candidatus Methanofastidiosaceae</taxon>
        <taxon>Candidatus Methanofastidiosum</taxon>
    </lineage>
</organism>
<evidence type="ECO:0000313" key="4">
    <source>
        <dbReference type="EMBL" id="KYC46970.1"/>
    </source>
</evidence>
<dbReference type="InterPro" id="IPR036414">
    <property type="entry name" value="YaeB_N_sf"/>
</dbReference>
<protein>
    <submittedName>
        <fullName evidence="4">S-adenosyl-L-methionine-binding protein</fullName>
    </submittedName>
</protein>
<dbReference type="PANTHER" id="PTHR12818:SF0">
    <property type="entry name" value="TRNA (ADENINE(37)-N6)-METHYLTRANSFERASE"/>
    <property type="match status" value="1"/>
</dbReference>
<dbReference type="Gene3D" id="2.40.30.70">
    <property type="entry name" value="YaeB-like"/>
    <property type="match status" value="1"/>
</dbReference>
<dbReference type="InterPro" id="IPR036413">
    <property type="entry name" value="YaeB-like_sf"/>
</dbReference>
<evidence type="ECO:0000259" key="3">
    <source>
        <dbReference type="PROSITE" id="PS51668"/>
    </source>
</evidence>
<comment type="similarity">
    <text evidence="2">Belongs to the tRNA methyltransferase O family.</text>
</comment>
<dbReference type="PANTHER" id="PTHR12818">
    <property type="entry name" value="TRNA (ADENINE(37)-N6)-METHYLTRANSFERASE"/>
    <property type="match status" value="1"/>
</dbReference>
<dbReference type="InterPro" id="IPR023370">
    <property type="entry name" value="TrmO-like_N"/>
</dbReference>
<dbReference type="Pfam" id="PF01980">
    <property type="entry name" value="TrmO_N"/>
    <property type="match status" value="1"/>
</dbReference>
<reference evidence="4 5" key="1">
    <citation type="journal article" date="2016" name="ISME J.">
        <title>Chasing the elusive Euryarchaeota class WSA2: genomes reveal a uniquely fastidious methyl-reducing methanogen.</title>
        <authorList>
            <person name="Nobu M.K."/>
            <person name="Narihiro T."/>
            <person name="Kuroda K."/>
            <person name="Mei R."/>
            <person name="Liu W.T."/>
        </authorList>
    </citation>
    <scope>NUCLEOTIDE SEQUENCE [LARGE SCALE GENOMIC DNA]</scope>
    <source>
        <strain evidence="4">U1lsi0528_Bin055</strain>
    </source>
</reference>
<evidence type="ECO:0000313" key="5">
    <source>
        <dbReference type="Proteomes" id="UP000075398"/>
    </source>
</evidence>
<evidence type="ECO:0000256" key="1">
    <source>
        <dbReference type="ARBA" id="ARBA00022691"/>
    </source>
</evidence>
<dbReference type="InterPro" id="IPR040372">
    <property type="entry name" value="YaeB-like"/>
</dbReference>
<accession>A0A150IPT7</accession>
<dbReference type="EMBL" id="LNGC01000165">
    <property type="protein sequence ID" value="KYC46970.1"/>
    <property type="molecule type" value="Genomic_DNA"/>
</dbReference>
<comment type="caution">
    <text evidence="4">The sequence shown here is derived from an EMBL/GenBank/DDBJ whole genome shotgun (WGS) entry which is preliminary data.</text>
</comment>